<proteinExistence type="predicted"/>
<dbReference type="Pfam" id="PF01522">
    <property type="entry name" value="Polysacc_deac_1"/>
    <property type="match status" value="1"/>
</dbReference>
<dbReference type="EMBL" id="LJNI01000046">
    <property type="protein sequence ID" value="KPJ72975.1"/>
    <property type="molecule type" value="Genomic_DNA"/>
</dbReference>
<dbReference type="InterPro" id="IPR011330">
    <property type="entry name" value="Glyco_hydro/deAcase_b/a-brl"/>
</dbReference>
<evidence type="ECO:0000313" key="3">
    <source>
        <dbReference type="Proteomes" id="UP000051012"/>
    </source>
</evidence>
<organism evidence="2 3">
    <name type="scientific">candidate division TA06 bacterium DG_78</name>
    <dbReference type="NCBI Taxonomy" id="1703772"/>
    <lineage>
        <taxon>Bacteria</taxon>
        <taxon>Bacteria division TA06</taxon>
    </lineage>
</organism>
<dbReference type="Gene3D" id="3.20.20.370">
    <property type="entry name" value="Glycoside hydrolase/deacetylase"/>
    <property type="match status" value="1"/>
</dbReference>
<dbReference type="PANTHER" id="PTHR47561:SF1">
    <property type="entry name" value="POLYSACCHARIDE DEACETYLASE FAMILY PROTEIN (AFU_ORTHOLOGUE AFUA_6G05030)"/>
    <property type="match status" value="1"/>
</dbReference>
<accession>A0A0S7YES7</accession>
<name>A0A0S7YES7_UNCT6</name>
<sequence>MQKNRLDDETARLVVEQGLPRLLHLYEKHNIASTFFFTGEFVEKFPRVITNVKKKGHEIGCHGYSHAVDKALDILPYETQLRDIQKAKELVEQEVGEIKSFRAPALRINRDTITVLEKLGFTVDSSVASQRFDGPFTFGSRRKLKWLLAHRRPYFMDFDDPCKRGGSNILEIPISALGLAHIGTVMRVIPKIDHALRQLLFYESRVCSKPIVFNIHPNECIYEEGIFQPARRTSNLFSYFFADVIRSNLKLRNLGEKAVDLLEREIIYAQQRGFTFMTCQQYRELYEDIHNNNG</sequence>
<reference evidence="2 3" key="1">
    <citation type="journal article" date="2015" name="Microbiome">
        <title>Genomic resolution of linkages in carbon, nitrogen, and sulfur cycling among widespread estuary sediment bacteria.</title>
        <authorList>
            <person name="Baker B.J."/>
            <person name="Lazar C.S."/>
            <person name="Teske A.P."/>
            <person name="Dick G.J."/>
        </authorList>
    </citation>
    <scope>NUCLEOTIDE SEQUENCE [LARGE SCALE GENOMIC DNA]</scope>
    <source>
        <strain evidence="2">DG_78</strain>
    </source>
</reference>
<dbReference type="GO" id="GO:0016810">
    <property type="term" value="F:hydrolase activity, acting on carbon-nitrogen (but not peptide) bonds"/>
    <property type="evidence" value="ECO:0007669"/>
    <property type="project" value="InterPro"/>
</dbReference>
<gene>
    <name evidence="2" type="ORF">AMJ52_04500</name>
</gene>
<dbReference type="PROSITE" id="PS51677">
    <property type="entry name" value="NODB"/>
    <property type="match status" value="1"/>
</dbReference>
<protein>
    <recommendedName>
        <fullName evidence="1">NodB homology domain-containing protein</fullName>
    </recommendedName>
</protein>
<comment type="caution">
    <text evidence="2">The sequence shown here is derived from an EMBL/GenBank/DDBJ whole genome shotgun (WGS) entry which is preliminary data.</text>
</comment>
<dbReference type="GO" id="GO:0005975">
    <property type="term" value="P:carbohydrate metabolic process"/>
    <property type="evidence" value="ECO:0007669"/>
    <property type="project" value="InterPro"/>
</dbReference>
<dbReference type="InterPro" id="IPR002509">
    <property type="entry name" value="NODB_dom"/>
</dbReference>
<dbReference type="Proteomes" id="UP000051012">
    <property type="component" value="Unassembled WGS sequence"/>
</dbReference>
<dbReference type="PANTHER" id="PTHR47561">
    <property type="entry name" value="POLYSACCHARIDE DEACETYLASE FAMILY PROTEIN (AFU_ORTHOLOGUE AFUA_6G05030)"/>
    <property type="match status" value="1"/>
</dbReference>
<evidence type="ECO:0000313" key="2">
    <source>
        <dbReference type="EMBL" id="KPJ72975.1"/>
    </source>
</evidence>
<dbReference type="SUPFAM" id="SSF88713">
    <property type="entry name" value="Glycoside hydrolase/deacetylase"/>
    <property type="match status" value="1"/>
</dbReference>
<evidence type="ECO:0000259" key="1">
    <source>
        <dbReference type="PROSITE" id="PS51677"/>
    </source>
</evidence>
<dbReference type="AlphaFoldDB" id="A0A0S7YES7"/>
<feature type="domain" description="NodB homology" evidence="1">
    <location>
        <begin position="1"/>
        <end position="277"/>
    </location>
</feature>